<keyword evidence="3" id="KW-1185">Reference proteome</keyword>
<feature type="chain" id="PRO_5045658908" description="DUF4156 domain-containing protein" evidence="1">
    <location>
        <begin position="18"/>
        <end position="110"/>
    </location>
</feature>
<keyword evidence="1" id="KW-0732">Signal</keyword>
<dbReference type="EMBL" id="CP060782">
    <property type="protein sequence ID" value="QNP45084.1"/>
    <property type="molecule type" value="Genomic_DNA"/>
</dbReference>
<dbReference type="PROSITE" id="PS51257">
    <property type="entry name" value="PROKAR_LIPOPROTEIN"/>
    <property type="match status" value="1"/>
</dbReference>
<organism evidence="2 3">
    <name type="scientific">Sphingomonas sediminicola</name>
    <dbReference type="NCBI Taxonomy" id="386874"/>
    <lineage>
        <taxon>Bacteria</taxon>
        <taxon>Pseudomonadati</taxon>
        <taxon>Pseudomonadota</taxon>
        <taxon>Alphaproteobacteria</taxon>
        <taxon>Sphingomonadales</taxon>
        <taxon>Sphingomonadaceae</taxon>
        <taxon>Sphingomonas</taxon>
    </lineage>
</organism>
<feature type="signal peptide" evidence="1">
    <location>
        <begin position="1"/>
        <end position="17"/>
    </location>
</feature>
<evidence type="ECO:0008006" key="4">
    <source>
        <dbReference type="Google" id="ProtNLM"/>
    </source>
</evidence>
<dbReference type="Proteomes" id="UP000516105">
    <property type="component" value="Chromosome"/>
</dbReference>
<protein>
    <recommendedName>
        <fullName evidence="4">DUF4156 domain-containing protein</fullName>
    </recommendedName>
</protein>
<evidence type="ECO:0000313" key="2">
    <source>
        <dbReference type="EMBL" id="QNP45084.1"/>
    </source>
</evidence>
<evidence type="ECO:0000256" key="1">
    <source>
        <dbReference type="SAM" id="SignalP"/>
    </source>
</evidence>
<sequence length="110" mass="11424">MTRPFTILALVAAAALAGCNNEDHTIVAGPGADDQPMNNVGVVLPPSIQASKAYRCKDNSLIYVDWLSDGTARVKKTREEVGTTIAAGDKALTGDAKAASITYNGQSCKA</sequence>
<evidence type="ECO:0000313" key="3">
    <source>
        <dbReference type="Proteomes" id="UP000516105"/>
    </source>
</evidence>
<dbReference type="RefSeq" id="WP_187708040.1">
    <property type="nucleotide sequence ID" value="NZ_CP060782.1"/>
</dbReference>
<proteinExistence type="predicted"/>
<name>A0ABX6T6A5_9SPHN</name>
<accession>A0ABX6T6A5</accession>
<reference evidence="2 3" key="1">
    <citation type="submission" date="2020-08" db="EMBL/GenBank/DDBJ databases">
        <title>Genome sequence of Sphingomonas sediminicola KACC 15039T.</title>
        <authorList>
            <person name="Hyun D.-W."/>
            <person name="Bae J.-W."/>
        </authorList>
    </citation>
    <scope>NUCLEOTIDE SEQUENCE [LARGE SCALE GENOMIC DNA]</scope>
    <source>
        <strain evidence="2 3">KACC 15039</strain>
    </source>
</reference>
<gene>
    <name evidence="2" type="ORF">H9L14_10400</name>
</gene>